<dbReference type="EMBL" id="JAODUO010000873">
    <property type="protein sequence ID" value="KAK2173462.1"/>
    <property type="molecule type" value="Genomic_DNA"/>
</dbReference>
<organism evidence="1 2">
    <name type="scientific">Ridgeia piscesae</name>
    <name type="common">Tubeworm</name>
    <dbReference type="NCBI Taxonomy" id="27915"/>
    <lineage>
        <taxon>Eukaryota</taxon>
        <taxon>Metazoa</taxon>
        <taxon>Spiralia</taxon>
        <taxon>Lophotrochozoa</taxon>
        <taxon>Annelida</taxon>
        <taxon>Polychaeta</taxon>
        <taxon>Sedentaria</taxon>
        <taxon>Canalipalpata</taxon>
        <taxon>Sabellida</taxon>
        <taxon>Siboglinidae</taxon>
        <taxon>Ridgeia</taxon>
    </lineage>
</organism>
<protein>
    <submittedName>
        <fullName evidence="1">Uncharacterized protein</fullName>
    </submittedName>
</protein>
<sequence length="104" mass="12047">MFYTRITKMLDKFSHHIELDDHEYSAVRENFELKVLRITWQEHDMGSRFVPQKAKSSAYMQVPPEAFQKTRHSSVSRFSGSRRASCIIHRTTPGGTLATSYPPT</sequence>
<proteinExistence type="predicted"/>
<evidence type="ECO:0000313" key="1">
    <source>
        <dbReference type="EMBL" id="KAK2173462.1"/>
    </source>
</evidence>
<keyword evidence="2" id="KW-1185">Reference proteome</keyword>
<accession>A0AAD9KLN8</accession>
<comment type="caution">
    <text evidence="1">The sequence shown here is derived from an EMBL/GenBank/DDBJ whole genome shotgun (WGS) entry which is preliminary data.</text>
</comment>
<name>A0AAD9KLN8_RIDPI</name>
<dbReference type="AlphaFoldDB" id="A0AAD9KLN8"/>
<reference evidence="1" key="1">
    <citation type="journal article" date="2023" name="Mol. Biol. Evol.">
        <title>Third-Generation Sequencing Reveals the Adaptive Role of the Epigenome in Three Deep-Sea Polychaetes.</title>
        <authorList>
            <person name="Perez M."/>
            <person name="Aroh O."/>
            <person name="Sun Y."/>
            <person name="Lan Y."/>
            <person name="Juniper S.K."/>
            <person name="Young C.R."/>
            <person name="Angers B."/>
            <person name="Qian P.Y."/>
        </authorList>
    </citation>
    <scope>NUCLEOTIDE SEQUENCE</scope>
    <source>
        <strain evidence="1">R07B-5</strain>
    </source>
</reference>
<evidence type="ECO:0000313" key="2">
    <source>
        <dbReference type="Proteomes" id="UP001209878"/>
    </source>
</evidence>
<gene>
    <name evidence="1" type="ORF">NP493_874g01001</name>
</gene>
<dbReference type="Proteomes" id="UP001209878">
    <property type="component" value="Unassembled WGS sequence"/>
</dbReference>